<evidence type="ECO:0000259" key="2">
    <source>
        <dbReference type="PROSITE" id="PS51064"/>
    </source>
</evidence>
<feature type="compositionally biased region" description="Basic and acidic residues" evidence="1">
    <location>
        <begin position="96"/>
        <end position="110"/>
    </location>
</feature>
<dbReference type="AlphaFoldDB" id="A0A9Q0D9Y4"/>
<feature type="non-terminal residue" evidence="3">
    <location>
        <position position="120"/>
    </location>
</feature>
<dbReference type="GO" id="GO:0007265">
    <property type="term" value="P:Ras protein signal transduction"/>
    <property type="evidence" value="ECO:0007669"/>
    <property type="project" value="TreeGrafter"/>
</dbReference>
<dbReference type="EMBL" id="JANIIK010000774">
    <property type="protein sequence ID" value="KAJ3582722.1"/>
    <property type="molecule type" value="Genomic_DNA"/>
</dbReference>
<protein>
    <recommendedName>
        <fullName evidence="2">IRS-type PTB domain-containing protein</fullName>
    </recommendedName>
</protein>
<dbReference type="InterPro" id="IPR050996">
    <property type="entry name" value="Docking_Protein_DOK"/>
</dbReference>
<name>A0A9Q0D9Y4_9TELE</name>
<dbReference type="Gene3D" id="2.30.29.30">
    <property type="entry name" value="Pleckstrin-homology domain (PH domain)/Phosphotyrosine-binding domain (PTB)"/>
    <property type="match status" value="1"/>
</dbReference>
<dbReference type="Proteomes" id="UP001148018">
    <property type="component" value="Unassembled WGS sequence"/>
</dbReference>
<proteinExistence type="predicted"/>
<dbReference type="GO" id="GO:0005737">
    <property type="term" value="C:cytoplasm"/>
    <property type="evidence" value="ECO:0007669"/>
    <property type="project" value="TreeGrafter"/>
</dbReference>
<dbReference type="GO" id="GO:0043410">
    <property type="term" value="P:positive regulation of MAPK cascade"/>
    <property type="evidence" value="ECO:0007669"/>
    <property type="project" value="TreeGrafter"/>
</dbReference>
<dbReference type="PANTHER" id="PTHR21258">
    <property type="entry name" value="DOCKING PROTEIN RELATED"/>
    <property type="match status" value="1"/>
</dbReference>
<dbReference type="SUPFAM" id="SSF50729">
    <property type="entry name" value="PH domain-like"/>
    <property type="match status" value="1"/>
</dbReference>
<dbReference type="Pfam" id="PF02174">
    <property type="entry name" value="IRS"/>
    <property type="match status" value="1"/>
</dbReference>
<dbReference type="GO" id="GO:0007169">
    <property type="term" value="P:cell surface receptor protein tyrosine kinase signaling pathway"/>
    <property type="evidence" value="ECO:0007669"/>
    <property type="project" value="TreeGrafter"/>
</dbReference>
<evidence type="ECO:0000313" key="3">
    <source>
        <dbReference type="EMBL" id="KAJ3582722.1"/>
    </source>
</evidence>
<reference evidence="3" key="1">
    <citation type="submission" date="2022-07" db="EMBL/GenBank/DDBJ databases">
        <title>Chromosome-level genome of Muraenolepis orangiensis.</title>
        <authorList>
            <person name="Kim J."/>
        </authorList>
    </citation>
    <scope>NUCLEOTIDE SEQUENCE</scope>
    <source>
        <strain evidence="3">KU_S4_2022</strain>
        <tissue evidence="3">Muscle</tissue>
    </source>
</reference>
<comment type="caution">
    <text evidence="3">The sequence shown here is derived from an EMBL/GenBank/DDBJ whole genome shotgun (WGS) entry which is preliminary data.</text>
</comment>
<evidence type="ECO:0000256" key="1">
    <source>
        <dbReference type="SAM" id="MobiDB-lite"/>
    </source>
</evidence>
<dbReference type="PANTHER" id="PTHR21258:SF46">
    <property type="entry name" value="DOCKING PROTEIN 1"/>
    <property type="match status" value="1"/>
</dbReference>
<organism evidence="3 4">
    <name type="scientific">Muraenolepis orangiensis</name>
    <name type="common">Patagonian moray cod</name>
    <dbReference type="NCBI Taxonomy" id="630683"/>
    <lineage>
        <taxon>Eukaryota</taxon>
        <taxon>Metazoa</taxon>
        <taxon>Chordata</taxon>
        <taxon>Craniata</taxon>
        <taxon>Vertebrata</taxon>
        <taxon>Euteleostomi</taxon>
        <taxon>Actinopterygii</taxon>
        <taxon>Neopterygii</taxon>
        <taxon>Teleostei</taxon>
        <taxon>Neoteleostei</taxon>
        <taxon>Acanthomorphata</taxon>
        <taxon>Zeiogadaria</taxon>
        <taxon>Gadariae</taxon>
        <taxon>Gadiformes</taxon>
        <taxon>Muraenolepidoidei</taxon>
        <taxon>Muraenolepididae</taxon>
        <taxon>Muraenolepis</taxon>
    </lineage>
</organism>
<evidence type="ECO:0000313" key="4">
    <source>
        <dbReference type="Proteomes" id="UP001148018"/>
    </source>
</evidence>
<dbReference type="InterPro" id="IPR011993">
    <property type="entry name" value="PH-like_dom_sf"/>
</dbReference>
<feature type="compositionally biased region" description="Polar residues" evidence="1">
    <location>
        <begin position="111"/>
        <end position="120"/>
    </location>
</feature>
<accession>A0A9Q0D9Y4</accession>
<gene>
    <name evidence="3" type="ORF">NHX12_000295</name>
</gene>
<feature type="non-terminal residue" evidence="3">
    <location>
        <position position="1"/>
    </location>
</feature>
<keyword evidence="4" id="KW-1185">Reference proteome</keyword>
<dbReference type="OrthoDB" id="6243387at2759"/>
<dbReference type="PROSITE" id="PS51064">
    <property type="entry name" value="IRS_PTB"/>
    <property type="match status" value="1"/>
</dbReference>
<dbReference type="InterPro" id="IPR002404">
    <property type="entry name" value="IRS_PTB"/>
</dbReference>
<feature type="domain" description="IRS-type PTB" evidence="2">
    <location>
        <begin position="1"/>
        <end position="46"/>
    </location>
</feature>
<sequence length="120" mass="12979">LTLTVEAGRRCDSGPGTFTFETDQASVLFGLVENAIKHQTSSAAAADNNLAAFHQTPDGVRLPFSPLPEIPDMTLDIPTILENEVPRCVVTVSEHHLRSVRGTEEKEAKKLSSNPRNLGV</sequence>
<feature type="region of interest" description="Disordered" evidence="1">
    <location>
        <begin position="96"/>
        <end position="120"/>
    </location>
</feature>